<proteinExistence type="predicted"/>
<organism evidence="3 4">
    <name type="scientific">Diaporthe vaccinii</name>
    <dbReference type="NCBI Taxonomy" id="105482"/>
    <lineage>
        <taxon>Eukaryota</taxon>
        <taxon>Fungi</taxon>
        <taxon>Dikarya</taxon>
        <taxon>Ascomycota</taxon>
        <taxon>Pezizomycotina</taxon>
        <taxon>Sordariomycetes</taxon>
        <taxon>Sordariomycetidae</taxon>
        <taxon>Diaporthales</taxon>
        <taxon>Diaporthaceae</taxon>
        <taxon>Diaporthe</taxon>
        <taxon>Diaporthe eres species complex</taxon>
    </lineage>
</organism>
<sequence length="696" mass="77804">MAELLGLVASGLSVAQIAGSIVITSLKVKTLLDEVKDAPQSLGYMLGHIELLTNILCEETSSDDQGASANPPLLPATSHLQQAMQKALTQCQAAGKQLEILATDLKSQIDAARGGVRKKRAMFKVVLKKAMLAEHEARLQKTVQLLTLVQGAYMLALQRAQPEMIVSQLMSALTQSPPSAHGPAMIPHDQSQDQIHSPHTMTGRRQSTRHNTSALHECWRLGFAKVTGLVRIHTTSRAKDDPINNSTRERTLRIQVQIPAWLCASGLDAVFSQSYAGWDWSLNMYGYLRHGSVEFNLVMDAIHGDDVDAMHRLFQERRCGPLDWIVWNDDSDPLELSMLTYALAVGFWEVSGYLLNYGAPQPKTFKDIGSQCMKIQKDTFHIETLLKHELSDTARMSCLASYWQDLNSFTDLVGRLWPYNEFYTAAYEDHRLRLAILLARNPDKTCSSPSPAVFQHLCESSFLAQAGSSTTTKVLSCIAWGLGSIVWYDPDAASKWYSAIRETALRLGESVLMPEQQLLGCGLFDFHDYQLSPPLTPYTSMFVGSLLRCPGDNEVSKCARQHKIGSRLDKCDRALQMWLEILQECGINLLEYGRQERQVLKDQEAGCEFRIYRDVWHERSFWKTENGRFEIRLIGFEYGKEPQETGSCGGRSQQTVWLVTFGGKLSPSRFAFQEAGTRTSSRISGTTVFGLDQTAC</sequence>
<name>A0ABR4E8I8_9PEZI</name>
<feature type="region of interest" description="Disordered" evidence="1">
    <location>
        <begin position="176"/>
        <end position="205"/>
    </location>
</feature>
<protein>
    <recommendedName>
        <fullName evidence="2">Ig-like domain-containing protein</fullName>
    </recommendedName>
</protein>
<dbReference type="Proteomes" id="UP001600888">
    <property type="component" value="Unassembled WGS sequence"/>
</dbReference>
<dbReference type="InterPro" id="IPR007110">
    <property type="entry name" value="Ig-like_dom"/>
</dbReference>
<comment type="caution">
    <text evidence="3">The sequence shown here is derived from an EMBL/GenBank/DDBJ whole genome shotgun (WGS) entry which is preliminary data.</text>
</comment>
<evidence type="ECO:0000313" key="3">
    <source>
        <dbReference type="EMBL" id="KAL2278759.1"/>
    </source>
</evidence>
<feature type="compositionally biased region" description="Polar residues" evidence="1">
    <location>
        <begin position="192"/>
        <end position="205"/>
    </location>
</feature>
<dbReference type="PROSITE" id="PS50835">
    <property type="entry name" value="IG_LIKE"/>
    <property type="match status" value="1"/>
</dbReference>
<reference evidence="3 4" key="1">
    <citation type="submission" date="2024-03" db="EMBL/GenBank/DDBJ databases">
        <title>A high-quality draft genome sequence of Diaporthe vaccinii, a causative agent of upright dieback and viscid rot disease in cranberry plants.</title>
        <authorList>
            <person name="Sarrasin M."/>
            <person name="Lang B.F."/>
            <person name="Burger G."/>
        </authorList>
    </citation>
    <scope>NUCLEOTIDE SEQUENCE [LARGE SCALE GENOMIC DNA]</scope>
    <source>
        <strain evidence="3 4">IS7</strain>
    </source>
</reference>
<gene>
    <name evidence="3" type="ORF">FJTKL_14210</name>
</gene>
<evidence type="ECO:0000313" key="4">
    <source>
        <dbReference type="Proteomes" id="UP001600888"/>
    </source>
</evidence>
<accession>A0ABR4E8I8</accession>
<feature type="domain" description="Ig-like" evidence="2">
    <location>
        <begin position="451"/>
        <end position="497"/>
    </location>
</feature>
<dbReference type="EMBL" id="JBAWTH010000083">
    <property type="protein sequence ID" value="KAL2278759.1"/>
    <property type="molecule type" value="Genomic_DNA"/>
</dbReference>
<evidence type="ECO:0000259" key="2">
    <source>
        <dbReference type="PROSITE" id="PS50835"/>
    </source>
</evidence>
<evidence type="ECO:0000256" key="1">
    <source>
        <dbReference type="SAM" id="MobiDB-lite"/>
    </source>
</evidence>
<keyword evidence="4" id="KW-1185">Reference proteome</keyword>